<keyword evidence="1" id="KW-0812">Transmembrane</keyword>
<sequence length="1016" mass="112108">MYKFAIERPITTLMLFLSLIFFGFMSFSKMNTVLFPKVDFPIITVQTNYYGADPATIESKVTEKIEEAVSSISGLDKMSSVSSEDVSVVTLIFDIEVDITEAANDVRDKISALSLDSAIEKPIVSKLDIGAAPVLSLFIASSSVKPSQLMIDVDEKIKPMIERLKGVGNIKTIGYQDREIRIYPDPFALRKYGITTLDLEKLIQASNVKISGGKLVAEKEQTIVNIRANAMSIESLENFEILQGVKLKDIAKIKDGIEDAKSISTLNGERGVILQIQKLSDANTLNVINRIKGVIPDIEKRIGSDYKLQYFNDTSNFINSSLEHVLFDLIYGGILAIIIVFFFLRNFTATLVSAVAIPTSIIGTFFLMDLFGYDLNKVSMLGLTLAIGIFIDDAIVVIENIYKKMEKGLNKVEASIEGTREIAFSILAISAMLLSVFIPVSMMSSIVGQFFNAFAFTVAIGIFISYFVAVMLIPTLSARVLKKGESKFYHMTEPIFVAIDKSYVKIVGLTIKYAKTTILLAFLTLIGSFSMVGMIGMDFVPKEDKSEIEVTLKAPIGVSLEEMGRRSEAIAQKIKENPYVEYTALTVAYNNTQDAHKAQIYVKLMDVSKRTTTQEQIIQTLRESLKDFKGFERIAVADIPNIKGAGANAPFVMVLQGSDLDELQVVAKKIQERMGKNKGIVEIADNYETGKPELSVEIKREDAANLGVSVQEISSIISTILSSERAVSQFEENGKQYDITMRFSDEYRKSVEDLKRLEVKTANGDFVALEGLVNFENSTGPASINHYNRQRQISIEANLAGVPLGEAVSTALKGIEKDLGDNIKYSFLGMAEEMGKMGKDFSLAFGLAFLMMFIILAALYESLLQPLIIMVALPLSFIGVLLALILAGKNFNLFTMMGIILLMGMVGKNAVLLVDFANQQLKKGLSVTEALVLAGEKRLRPILMTTFAMVFAMLPLVFMKGAGYESNSPMATAVVGGLISSMLLTLLIVPAIYKFLSPLDIWMRKFYDLNFMKESP</sequence>
<organism evidence="2 3">
    <name type="scientific">Sulfurimonas lithotrophica</name>
    <dbReference type="NCBI Taxonomy" id="2590022"/>
    <lineage>
        <taxon>Bacteria</taxon>
        <taxon>Pseudomonadati</taxon>
        <taxon>Campylobacterota</taxon>
        <taxon>Epsilonproteobacteria</taxon>
        <taxon>Campylobacterales</taxon>
        <taxon>Sulfurimonadaceae</taxon>
        <taxon>Sulfurimonas</taxon>
    </lineage>
</organism>
<dbReference type="PRINTS" id="PR00702">
    <property type="entry name" value="ACRIFLAVINRP"/>
</dbReference>
<dbReference type="OrthoDB" id="9806532at2"/>
<dbReference type="Gene3D" id="3.30.2090.10">
    <property type="entry name" value="Multidrug efflux transporter AcrB TolC docking domain, DN and DC subdomains"/>
    <property type="match status" value="2"/>
</dbReference>
<feature type="transmembrane region" description="Helical" evidence="1">
    <location>
        <begin position="422"/>
        <end position="447"/>
    </location>
</feature>
<feature type="transmembrane region" description="Helical" evidence="1">
    <location>
        <begin position="893"/>
        <end position="918"/>
    </location>
</feature>
<dbReference type="SUPFAM" id="SSF82714">
    <property type="entry name" value="Multidrug efflux transporter AcrB TolC docking domain, DN and DC subdomains"/>
    <property type="match status" value="2"/>
</dbReference>
<feature type="transmembrane region" description="Helical" evidence="1">
    <location>
        <begin position="453"/>
        <end position="473"/>
    </location>
</feature>
<dbReference type="PANTHER" id="PTHR32063">
    <property type="match status" value="1"/>
</dbReference>
<reference evidence="2 3" key="1">
    <citation type="submission" date="2019-09" db="EMBL/GenBank/DDBJ databases">
        <title>Sulfurimonas gotlandica sp. nov., a chemoautotrophic and psychrotolerant epsilonproteobacterium isolated from a pelagic redoxcline, and an emended description of the genus Sulfurimonas.</title>
        <authorList>
            <person name="Wang S."/>
            <person name="Jiang L."/>
            <person name="Shao S."/>
        </authorList>
    </citation>
    <scope>NUCLEOTIDE SEQUENCE [LARGE SCALE GENOMIC DNA]</scope>
    <source>
        <strain evidence="2 3">GYSZ_1</strain>
    </source>
</reference>
<feature type="transmembrane region" description="Helical" evidence="1">
    <location>
        <begin position="867"/>
        <end position="887"/>
    </location>
</feature>
<feature type="transmembrane region" description="Helical" evidence="1">
    <location>
        <begin position="841"/>
        <end position="860"/>
    </location>
</feature>
<dbReference type="Proteomes" id="UP000326944">
    <property type="component" value="Chromosome"/>
</dbReference>
<dbReference type="SUPFAM" id="SSF82693">
    <property type="entry name" value="Multidrug efflux transporter AcrB pore domain, PN1, PN2, PC1 and PC2 subdomains"/>
    <property type="match status" value="3"/>
</dbReference>
<feature type="transmembrane region" description="Helical" evidence="1">
    <location>
        <begin position="939"/>
        <end position="958"/>
    </location>
</feature>
<dbReference type="KEGG" id="sulg:FJR48_07470"/>
<keyword evidence="1" id="KW-0472">Membrane</keyword>
<protein>
    <submittedName>
        <fullName evidence="2">Efflux RND transporter permease subunit</fullName>
    </submittedName>
</protein>
<gene>
    <name evidence="2" type="ORF">FJR48_07470</name>
</gene>
<dbReference type="Gene3D" id="3.30.70.1430">
    <property type="entry name" value="Multidrug efflux transporter AcrB pore domain"/>
    <property type="match status" value="2"/>
</dbReference>
<dbReference type="PANTHER" id="PTHR32063:SF0">
    <property type="entry name" value="SWARMING MOTILITY PROTEIN SWRC"/>
    <property type="match status" value="1"/>
</dbReference>
<dbReference type="InterPro" id="IPR001036">
    <property type="entry name" value="Acrflvin-R"/>
</dbReference>
<dbReference type="Gene3D" id="1.20.1640.10">
    <property type="entry name" value="Multidrug efflux transporter AcrB transmembrane domain"/>
    <property type="match status" value="2"/>
</dbReference>
<dbReference type="InterPro" id="IPR027463">
    <property type="entry name" value="AcrB_DN_DC_subdom"/>
</dbReference>
<dbReference type="Gene3D" id="3.30.70.1440">
    <property type="entry name" value="Multidrug efflux transporter AcrB pore domain"/>
    <property type="match status" value="1"/>
</dbReference>
<feature type="transmembrane region" description="Helical" evidence="1">
    <location>
        <begin position="380"/>
        <end position="402"/>
    </location>
</feature>
<evidence type="ECO:0000313" key="3">
    <source>
        <dbReference type="Proteomes" id="UP000326944"/>
    </source>
</evidence>
<dbReference type="GO" id="GO:0005886">
    <property type="term" value="C:plasma membrane"/>
    <property type="evidence" value="ECO:0007669"/>
    <property type="project" value="TreeGrafter"/>
</dbReference>
<dbReference type="Gene3D" id="3.30.70.1320">
    <property type="entry name" value="Multidrug efflux transporter AcrB pore domain like"/>
    <property type="match status" value="1"/>
</dbReference>
<feature type="transmembrane region" description="Helical" evidence="1">
    <location>
        <begin position="325"/>
        <end position="344"/>
    </location>
</feature>
<dbReference type="EMBL" id="CP043617">
    <property type="protein sequence ID" value="QFR49581.1"/>
    <property type="molecule type" value="Genomic_DNA"/>
</dbReference>
<accession>A0A5P8P1T5</accession>
<feature type="transmembrane region" description="Helical" evidence="1">
    <location>
        <begin position="351"/>
        <end position="368"/>
    </location>
</feature>
<dbReference type="AlphaFoldDB" id="A0A5P8P1T5"/>
<keyword evidence="3" id="KW-1185">Reference proteome</keyword>
<evidence type="ECO:0000313" key="2">
    <source>
        <dbReference type="EMBL" id="QFR49581.1"/>
    </source>
</evidence>
<proteinExistence type="predicted"/>
<dbReference type="RefSeq" id="WP_152307528.1">
    <property type="nucleotide sequence ID" value="NZ_CP043617.1"/>
</dbReference>
<feature type="transmembrane region" description="Helical" evidence="1">
    <location>
        <begin position="970"/>
        <end position="996"/>
    </location>
</feature>
<name>A0A5P8P1T5_9BACT</name>
<evidence type="ECO:0000256" key="1">
    <source>
        <dbReference type="SAM" id="Phobius"/>
    </source>
</evidence>
<dbReference type="GO" id="GO:0042910">
    <property type="term" value="F:xenobiotic transmembrane transporter activity"/>
    <property type="evidence" value="ECO:0007669"/>
    <property type="project" value="TreeGrafter"/>
</dbReference>
<feature type="transmembrane region" description="Helical" evidence="1">
    <location>
        <begin position="518"/>
        <end position="537"/>
    </location>
</feature>
<dbReference type="Pfam" id="PF00873">
    <property type="entry name" value="ACR_tran"/>
    <property type="match status" value="1"/>
</dbReference>
<keyword evidence="1" id="KW-1133">Transmembrane helix</keyword>
<dbReference type="SUPFAM" id="SSF82866">
    <property type="entry name" value="Multidrug efflux transporter AcrB transmembrane domain"/>
    <property type="match status" value="2"/>
</dbReference>